<dbReference type="PANTHER" id="PTHR12526">
    <property type="entry name" value="GLYCOSYLTRANSFERASE"/>
    <property type="match status" value="1"/>
</dbReference>
<dbReference type="Proteomes" id="UP000265724">
    <property type="component" value="Unassembled WGS sequence"/>
</dbReference>
<dbReference type="EMBL" id="QXIX01000058">
    <property type="protein sequence ID" value="RIE11892.1"/>
    <property type="molecule type" value="Genomic_DNA"/>
</dbReference>
<keyword evidence="1" id="KW-0328">Glycosyltransferase</keyword>
<evidence type="ECO:0000256" key="2">
    <source>
        <dbReference type="ARBA" id="ARBA00022679"/>
    </source>
</evidence>
<feature type="domain" description="Glycosyl transferase family 1" evidence="3">
    <location>
        <begin position="203"/>
        <end position="366"/>
    </location>
</feature>
<dbReference type="GO" id="GO:0016757">
    <property type="term" value="F:glycosyltransferase activity"/>
    <property type="evidence" value="ECO:0007669"/>
    <property type="project" value="UniProtKB-KW"/>
</dbReference>
<dbReference type="Pfam" id="PF13439">
    <property type="entry name" value="Glyco_transf_4"/>
    <property type="match status" value="1"/>
</dbReference>
<evidence type="ECO:0000256" key="1">
    <source>
        <dbReference type="ARBA" id="ARBA00022676"/>
    </source>
</evidence>
<dbReference type="InterPro" id="IPR028098">
    <property type="entry name" value="Glyco_trans_4-like_N"/>
</dbReference>
<name>A0A398DM84_9BACT</name>
<evidence type="ECO:0000313" key="8">
    <source>
        <dbReference type="Proteomes" id="UP000266042"/>
    </source>
</evidence>
<comment type="caution">
    <text evidence="6">The sequence shown here is derived from an EMBL/GenBank/DDBJ whole genome shotgun (WGS) entry which is preliminary data.</text>
</comment>
<sequence length="394" mass="42684">MTITSSVPHKTTDSAVAQPTVHRTLFVITGLDYGGAETQVRDVALAFKARGLSVGVVSMLLPVAYQDDLTSAGIHLWSLDMKRKWPDPRMVWRLASIVRQFKPDIVHSHMIHANLLARASRVVGWRKIPLVCTAHNVNEGGRLRMYAYRVTDRWASITTNVSQAAVDRYVAVGAAPAGHIIYMPNGVDMSRFCPDEERRTAVRHSLGLGADGCVILAVARFEEAKNHAGMLRAFARVLETHPSATLLLVGQGTLLNATRTLATTLHVADSVRFLGIRNDIPDLMRASDLYLMSSLWEGLPIVLLEAAASGLPAVATDVGGNPTAVLDGISGRIVSPNDDEALVAAVIEVLNMVPAARRSWGHAARQLAQSSFSLESVADRWLSLYASLIEPPVP</sequence>
<keyword evidence="2 6" id="KW-0808">Transferase</keyword>
<evidence type="ECO:0000259" key="4">
    <source>
        <dbReference type="Pfam" id="PF13439"/>
    </source>
</evidence>
<dbReference type="RefSeq" id="WP_119088152.1">
    <property type="nucleotide sequence ID" value="NZ_QXIV01000053.1"/>
</dbReference>
<proteinExistence type="predicted"/>
<feature type="domain" description="Glycosyltransferase subfamily 4-like N-terminal" evidence="4">
    <location>
        <begin position="33"/>
        <end position="191"/>
    </location>
</feature>
<dbReference type="EMBL" id="QXIW01000032">
    <property type="protein sequence ID" value="RIE11961.1"/>
    <property type="molecule type" value="Genomic_DNA"/>
</dbReference>
<dbReference type="PANTHER" id="PTHR12526:SF510">
    <property type="entry name" value="D-INOSITOL 3-PHOSPHATE GLYCOSYLTRANSFERASE"/>
    <property type="match status" value="1"/>
</dbReference>
<evidence type="ECO:0000313" key="7">
    <source>
        <dbReference type="Proteomes" id="UP000265724"/>
    </source>
</evidence>
<dbReference type="Proteomes" id="UP000266042">
    <property type="component" value="Unassembled WGS sequence"/>
</dbReference>
<dbReference type="SUPFAM" id="SSF53756">
    <property type="entry name" value="UDP-Glycosyltransferase/glycogen phosphorylase"/>
    <property type="match status" value="1"/>
</dbReference>
<dbReference type="Gene3D" id="3.40.50.2000">
    <property type="entry name" value="Glycogen Phosphorylase B"/>
    <property type="match status" value="2"/>
</dbReference>
<gene>
    <name evidence="5" type="ORF">SMC2_08280</name>
    <name evidence="6" type="ORF">SMC3_08045</name>
</gene>
<dbReference type="AlphaFoldDB" id="A0A398DM84"/>
<reference evidence="7 8" key="1">
    <citation type="submission" date="2018-09" db="EMBL/GenBank/DDBJ databases">
        <title>Discovery and Ecogenomic Context for Candidatus Cryosericales, a Global Caldiserica Order Active in Thawing Permafrost.</title>
        <authorList>
            <person name="Martinez M.A."/>
            <person name="Woodcroft B.J."/>
            <person name="Ignacio Espinoza J.C."/>
            <person name="Zayed A."/>
            <person name="Singleton C.M."/>
            <person name="Boyd J."/>
            <person name="Li Y.-F."/>
            <person name="Purvine S."/>
            <person name="Maughan H."/>
            <person name="Hodgkins S.B."/>
            <person name="Anderson D."/>
            <person name="Sederholm M."/>
            <person name="Temperton B."/>
            <person name="Saleska S.R."/>
            <person name="Tyson G.W."/>
            <person name="Rich V.I."/>
        </authorList>
    </citation>
    <scope>NUCLEOTIDE SEQUENCE [LARGE SCALE GENOMIC DNA]</scope>
    <source>
        <strain evidence="5 7">SMC2</strain>
        <strain evidence="6 8">SMC3</strain>
    </source>
</reference>
<evidence type="ECO:0000313" key="5">
    <source>
        <dbReference type="EMBL" id="RIE11892.1"/>
    </source>
</evidence>
<keyword evidence="7" id="KW-1185">Reference proteome</keyword>
<protein>
    <submittedName>
        <fullName evidence="6">Glycosyltransferase</fullName>
    </submittedName>
</protein>
<dbReference type="InterPro" id="IPR001296">
    <property type="entry name" value="Glyco_trans_1"/>
</dbReference>
<dbReference type="Pfam" id="PF00534">
    <property type="entry name" value="Glycos_transf_1"/>
    <property type="match status" value="1"/>
</dbReference>
<evidence type="ECO:0000313" key="6">
    <source>
        <dbReference type="EMBL" id="RIE11961.1"/>
    </source>
</evidence>
<evidence type="ECO:0000259" key="3">
    <source>
        <dbReference type="Pfam" id="PF00534"/>
    </source>
</evidence>
<organism evidence="6 8">
    <name type="scientific">Candidatus Cryosericum hinesii</name>
    <dbReference type="NCBI Taxonomy" id="2290915"/>
    <lineage>
        <taxon>Bacteria</taxon>
        <taxon>Pseudomonadati</taxon>
        <taxon>Caldisericota/Cryosericota group</taxon>
        <taxon>Candidatus Cryosericota</taxon>
        <taxon>Candidatus Cryosericia</taxon>
        <taxon>Candidatus Cryosericales</taxon>
        <taxon>Candidatus Cryosericaceae</taxon>
        <taxon>Candidatus Cryosericum</taxon>
    </lineage>
</organism>
<accession>A0A398DM84</accession>